<dbReference type="RefSeq" id="WP_154406424.1">
    <property type="nucleotide sequence ID" value="NZ_VUNR01000006.1"/>
</dbReference>
<keyword evidence="5" id="KW-1185">Reference proteome</keyword>
<proteinExistence type="inferred from homology"/>
<dbReference type="Pfam" id="PF01478">
    <property type="entry name" value="Peptidase_A24"/>
    <property type="match status" value="1"/>
</dbReference>
<evidence type="ECO:0000259" key="3">
    <source>
        <dbReference type="Pfam" id="PF01478"/>
    </source>
</evidence>
<comment type="similarity">
    <text evidence="1">Belongs to the peptidase A24 family.</text>
</comment>
<organism evidence="4 5">
    <name type="scientific">Anaerovibrio slackiae</name>
    <dbReference type="NCBI Taxonomy" id="2652309"/>
    <lineage>
        <taxon>Bacteria</taxon>
        <taxon>Bacillati</taxon>
        <taxon>Bacillota</taxon>
        <taxon>Negativicutes</taxon>
        <taxon>Selenomonadales</taxon>
        <taxon>Selenomonadaceae</taxon>
        <taxon>Anaerovibrio</taxon>
    </lineage>
</organism>
<evidence type="ECO:0000313" key="5">
    <source>
        <dbReference type="Proteomes" id="UP000433181"/>
    </source>
</evidence>
<dbReference type="GeneID" id="96778174"/>
<keyword evidence="2" id="KW-0812">Transmembrane</keyword>
<reference evidence="4 5" key="1">
    <citation type="submission" date="2019-08" db="EMBL/GenBank/DDBJ databases">
        <title>In-depth cultivation of the pig gut microbiome towards novel bacterial diversity and tailored functional studies.</title>
        <authorList>
            <person name="Wylensek D."/>
            <person name="Hitch T.C.A."/>
            <person name="Clavel T."/>
        </authorList>
    </citation>
    <scope>NUCLEOTIDE SEQUENCE [LARGE SCALE GENOMIC DNA]</scope>
    <source>
        <strain evidence="4 5">WCA-693-APC-5D-A</strain>
    </source>
</reference>
<dbReference type="EMBL" id="VUNR01000006">
    <property type="protein sequence ID" value="MSU08257.1"/>
    <property type="molecule type" value="Genomic_DNA"/>
</dbReference>
<feature type="transmembrane region" description="Helical" evidence="2">
    <location>
        <begin position="140"/>
        <end position="158"/>
    </location>
</feature>
<feature type="transmembrane region" description="Helical" evidence="2">
    <location>
        <begin position="18"/>
        <end position="37"/>
    </location>
</feature>
<keyword evidence="2" id="KW-0472">Membrane</keyword>
<evidence type="ECO:0000313" key="4">
    <source>
        <dbReference type="EMBL" id="MSU08257.1"/>
    </source>
</evidence>
<dbReference type="Proteomes" id="UP000433181">
    <property type="component" value="Unassembled WGS sequence"/>
</dbReference>
<feature type="transmembrane region" description="Helical" evidence="2">
    <location>
        <begin position="92"/>
        <end position="111"/>
    </location>
</feature>
<protein>
    <recommendedName>
        <fullName evidence="3">Prepilin type IV endopeptidase peptidase domain-containing protein</fullName>
    </recommendedName>
</protein>
<accession>A0A6I2UBY9</accession>
<feature type="transmembrane region" description="Helical" evidence="2">
    <location>
        <begin position="43"/>
        <end position="60"/>
    </location>
</feature>
<feature type="domain" description="Prepilin type IV endopeptidase peptidase" evidence="3">
    <location>
        <begin position="45"/>
        <end position="150"/>
    </location>
</feature>
<dbReference type="InterPro" id="IPR050882">
    <property type="entry name" value="Prepilin_peptidase/N-MTase"/>
</dbReference>
<dbReference type="Gene3D" id="1.20.120.1220">
    <property type="match status" value="1"/>
</dbReference>
<evidence type="ECO:0000256" key="1">
    <source>
        <dbReference type="ARBA" id="ARBA00005801"/>
    </source>
</evidence>
<comment type="caution">
    <text evidence="4">The sequence shown here is derived from an EMBL/GenBank/DDBJ whole genome shotgun (WGS) entry which is preliminary data.</text>
</comment>
<gene>
    <name evidence="4" type="ORF">FYJ84_04545</name>
</gene>
<evidence type="ECO:0000256" key="2">
    <source>
        <dbReference type="SAM" id="Phobius"/>
    </source>
</evidence>
<dbReference type="GO" id="GO:0006465">
    <property type="term" value="P:signal peptide processing"/>
    <property type="evidence" value="ECO:0007669"/>
    <property type="project" value="TreeGrafter"/>
</dbReference>
<dbReference type="InterPro" id="IPR000045">
    <property type="entry name" value="Prepilin_IV_endopep_pep"/>
</dbReference>
<dbReference type="GO" id="GO:0005886">
    <property type="term" value="C:plasma membrane"/>
    <property type="evidence" value="ECO:0007669"/>
    <property type="project" value="TreeGrafter"/>
</dbReference>
<keyword evidence="2" id="KW-1133">Transmembrane helix</keyword>
<dbReference type="PANTHER" id="PTHR30487:SF0">
    <property type="entry name" value="PREPILIN LEADER PEPTIDASE_N-METHYLTRANSFERASE-RELATED"/>
    <property type="match status" value="1"/>
</dbReference>
<dbReference type="AlphaFoldDB" id="A0A6I2UBY9"/>
<dbReference type="GO" id="GO:0004190">
    <property type="term" value="F:aspartic-type endopeptidase activity"/>
    <property type="evidence" value="ECO:0007669"/>
    <property type="project" value="InterPro"/>
</dbReference>
<sequence length="198" mass="21379">MAAGSREICGQLLRHRRLVLAVIVAVLMYELVCTEYADVLCRAVVCTLFAVPAAVLDSIYGKLYHRLSFCMAASGLLLALAQGMMWGETGSVFWSMAGGSLFCLLMLIVFVLSRGSMGFGDVCFSAGLGTFIPFEYIPLAFFLTFMLGGGGAVLVYVAGAARIREQAYRMPLGPFLAAACLLSILHGRELMGWYTGAW</sequence>
<name>A0A6I2UBY9_9FIRM</name>
<dbReference type="PANTHER" id="PTHR30487">
    <property type="entry name" value="TYPE 4 PREPILIN-LIKE PROTEINS LEADER PEPTIDE-PROCESSING ENZYME"/>
    <property type="match status" value="1"/>
</dbReference>